<dbReference type="Pfam" id="PF01168">
    <property type="entry name" value="Ala_racemase_N"/>
    <property type="match status" value="1"/>
</dbReference>
<dbReference type="Proteomes" id="UP001315278">
    <property type="component" value="Unassembled WGS sequence"/>
</dbReference>
<name>A0ABS5FKZ3_9BRAD</name>
<comment type="caution">
    <text evidence="5">The sequence shown here is derived from an EMBL/GenBank/DDBJ whole genome shotgun (WGS) entry which is preliminary data.</text>
</comment>
<evidence type="ECO:0000259" key="4">
    <source>
        <dbReference type="Pfam" id="PF01168"/>
    </source>
</evidence>
<reference evidence="6" key="1">
    <citation type="journal article" date="2021" name="ISME J.">
        <title>Evolutionary origin and ecological implication of a unique nif island in free-living Bradyrhizobium lineages.</title>
        <authorList>
            <person name="Tao J."/>
        </authorList>
    </citation>
    <scope>NUCLEOTIDE SEQUENCE [LARGE SCALE GENOMIC DNA]</scope>
    <source>
        <strain evidence="6">SZCCT0434</strain>
    </source>
</reference>
<dbReference type="PANTHER" id="PTHR10146">
    <property type="entry name" value="PROLINE SYNTHETASE CO-TRANSCRIBED BACTERIAL HOMOLOG PROTEIN"/>
    <property type="match status" value="1"/>
</dbReference>
<evidence type="ECO:0000313" key="6">
    <source>
        <dbReference type="Proteomes" id="UP001315278"/>
    </source>
</evidence>
<evidence type="ECO:0000256" key="3">
    <source>
        <dbReference type="RuleBase" id="RU004514"/>
    </source>
</evidence>
<evidence type="ECO:0000256" key="1">
    <source>
        <dbReference type="ARBA" id="ARBA00022898"/>
    </source>
</evidence>
<gene>
    <name evidence="5" type="ORF">JQ615_18935</name>
</gene>
<dbReference type="PIRSF" id="PIRSF004848">
    <property type="entry name" value="YBL036c_PLPDEIII"/>
    <property type="match status" value="1"/>
</dbReference>
<keyword evidence="1 2" id="KW-0663">Pyridoxal phosphate</keyword>
<feature type="modified residue" description="N6-(pyridoxal phosphate)lysine" evidence="2">
    <location>
        <position position="45"/>
    </location>
</feature>
<dbReference type="RefSeq" id="WP_212493348.1">
    <property type="nucleotide sequence ID" value="NZ_JAFCJH010000018.1"/>
</dbReference>
<accession>A0ABS5FKZ3</accession>
<dbReference type="PANTHER" id="PTHR10146:SF14">
    <property type="entry name" value="PYRIDOXAL PHOSPHATE HOMEOSTASIS PROTEIN"/>
    <property type="match status" value="1"/>
</dbReference>
<evidence type="ECO:0000256" key="2">
    <source>
        <dbReference type="HAMAP-Rule" id="MF_02087"/>
    </source>
</evidence>
<evidence type="ECO:0000313" key="5">
    <source>
        <dbReference type="EMBL" id="MBR0797468.1"/>
    </source>
</evidence>
<dbReference type="HAMAP" id="MF_02087">
    <property type="entry name" value="PLP_homeostasis"/>
    <property type="match status" value="1"/>
</dbReference>
<protein>
    <recommendedName>
        <fullName evidence="2">Pyridoxal phosphate homeostasis protein</fullName>
        <shortName evidence="2">PLP homeostasis protein</shortName>
    </recommendedName>
</protein>
<proteinExistence type="inferred from homology"/>
<dbReference type="InterPro" id="IPR011078">
    <property type="entry name" value="PyrdxlP_homeostasis"/>
</dbReference>
<dbReference type="InterPro" id="IPR001608">
    <property type="entry name" value="Ala_racemase_N"/>
</dbReference>
<sequence length="234" mass="24816">MMQSSTTPLSAHSPSGLAAVQEEIARACREARRDRASVTLIAVSKTFDAGAISPIIDAGQLVFGENRVQEAKSKWPALLQSHSGIALHLIGPLQSNKAKEAVALFDAIHSVDRPSICEALAREIKSRGKQPELFVQINTGEEPQKAGVAPQDADEFIAACREKYGLQISGLMCIPPVEQAPAPHFALCAKIAARNGLKNLSMGMSADFATAIQMGATHVRVGSAIFGTRTVPHA</sequence>
<feature type="domain" description="Alanine racemase N-terminal" evidence="4">
    <location>
        <begin position="22"/>
        <end position="229"/>
    </location>
</feature>
<dbReference type="InterPro" id="IPR029066">
    <property type="entry name" value="PLP-binding_barrel"/>
</dbReference>
<keyword evidence="6" id="KW-1185">Reference proteome</keyword>
<comment type="function">
    <text evidence="2">Pyridoxal 5'-phosphate (PLP)-binding protein, which is involved in PLP homeostasis.</text>
</comment>
<dbReference type="SUPFAM" id="SSF51419">
    <property type="entry name" value="PLP-binding barrel"/>
    <property type="match status" value="1"/>
</dbReference>
<dbReference type="CDD" id="cd00635">
    <property type="entry name" value="PLPDE_III_YBL036c_like"/>
    <property type="match status" value="1"/>
</dbReference>
<dbReference type="EMBL" id="JAFCJH010000018">
    <property type="protein sequence ID" value="MBR0797468.1"/>
    <property type="molecule type" value="Genomic_DNA"/>
</dbReference>
<organism evidence="5 6">
    <name type="scientific">Bradyrhizobium jicamae</name>
    <dbReference type="NCBI Taxonomy" id="280332"/>
    <lineage>
        <taxon>Bacteria</taxon>
        <taxon>Pseudomonadati</taxon>
        <taxon>Pseudomonadota</taxon>
        <taxon>Alphaproteobacteria</taxon>
        <taxon>Hyphomicrobiales</taxon>
        <taxon>Nitrobacteraceae</taxon>
        <taxon>Bradyrhizobium</taxon>
    </lineage>
</organism>
<comment type="similarity">
    <text evidence="2 3">Belongs to the pyridoxal phosphate-binding protein YggS/PROSC family.</text>
</comment>
<dbReference type="NCBIfam" id="TIGR00044">
    <property type="entry name" value="YggS family pyridoxal phosphate-dependent enzyme"/>
    <property type="match status" value="1"/>
</dbReference>
<dbReference type="Gene3D" id="3.20.20.10">
    <property type="entry name" value="Alanine racemase"/>
    <property type="match status" value="1"/>
</dbReference>